<evidence type="ECO:0000256" key="4">
    <source>
        <dbReference type="ARBA" id="ARBA00023163"/>
    </source>
</evidence>
<gene>
    <name evidence="8" type="ORF">PVAND_010174</name>
</gene>
<dbReference type="OrthoDB" id="6022300at2759"/>
<dbReference type="GO" id="GO:0005634">
    <property type="term" value="C:nucleus"/>
    <property type="evidence" value="ECO:0007669"/>
    <property type="project" value="UniProtKB-SubCell"/>
</dbReference>
<dbReference type="CDD" id="cd14695">
    <property type="entry name" value="bZIP_HLF"/>
    <property type="match status" value="1"/>
</dbReference>
<keyword evidence="4" id="KW-0804">Transcription</keyword>
<feature type="compositionally biased region" description="Low complexity" evidence="6">
    <location>
        <begin position="217"/>
        <end position="240"/>
    </location>
</feature>
<evidence type="ECO:0000256" key="3">
    <source>
        <dbReference type="ARBA" id="ARBA00023125"/>
    </source>
</evidence>
<dbReference type="GO" id="GO:0000981">
    <property type="term" value="F:DNA-binding transcription factor activity, RNA polymerase II-specific"/>
    <property type="evidence" value="ECO:0007669"/>
    <property type="project" value="TreeGrafter"/>
</dbReference>
<dbReference type="Pfam" id="PF07716">
    <property type="entry name" value="bZIP_2"/>
    <property type="match status" value="1"/>
</dbReference>
<evidence type="ECO:0000313" key="9">
    <source>
        <dbReference type="Proteomes" id="UP001107558"/>
    </source>
</evidence>
<keyword evidence="5" id="KW-0539">Nucleus</keyword>
<keyword evidence="3" id="KW-0238">DNA-binding</keyword>
<dbReference type="SMART" id="SM00338">
    <property type="entry name" value="BRLZ"/>
    <property type="match status" value="1"/>
</dbReference>
<keyword evidence="2" id="KW-0805">Transcription regulation</keyword>
<proteinExistence type="predicted"/>
<dbReference type="PROSITE" id="PS50217">
    <property type="entry name" value="BZIP"/>
    <property type="match status" value="1"/>
</dbReference>
<evidence type="ECO:0000256" key="1">
    <source>
        <dbReference type="ARBA" id="ARBA00004123"/>
    </source>
</evidence>
<organism evidence="8 9">
    <name type="scientific">Polypedilum vanderplanki</name>
    <name type="common">Sleeping chironomid midge</name>
    <dbReference type="NCBI Taxonomy" id="319348"/>
    <lineage>
        <taxon>Eukaryota</taxon>
        <taxon>Metazoa</taxon>
        <taxon>Ecdysozoa</taxon>
        <taxon>Arthropoda</taxon>
        <taxon>Hexapoda</taxon>
        <taxon>Insecta</taxon>
        <taxon>Pterygota</taxon>
        <taxon>Neoptera</taxon>
        <taxon>Endopterygota</taxon>
        <taxon>Diptera</taxon>
        <taxon>Nematocera</taxon>
        <taxon>Chironomoidea</taxon>
        <taxon>Chironomidae</taxon>
        <taxon>Chironominae</taxon>
        <taxon>Polypedilum</taxon>
        <taxon>Polypedilum</taxon>
    </lineage>
</organism>
<evidence type="ECO:0000313" key="8">
    <source>
        <dbReference type="EMBL" id="KAG5680680.1"/>
    </source>
</evidence>
<comment type="caution">
    <text evidence="8">The sequence shown here is derived from an EMBL/GenBank/DDBJ whole genome shotgun (WGS) entry which is preliminary data.</text>
</comment>
<sequence>MMGQFMMDLKNEPIQSLLRNMKSSYEYSFHQHQILSAAALAQQQQEQSEGALDLTAKRRFSVESETRKTTSPSSLEESPNARESPIHHHHNPATAQYLLHHHRHMSEFTKMSAVTPEHAIQYQPYNFEQTSPSTTTSAATLHAKIPRLPIFEGIPLVRKLENISPSPAENISKTFSSPSPSHQHHQAFDHYESVNKSRTPPMLEHEDSNDIQPGNLSSSSSSIASSQKSPSSSTISNSSSAMMIVGRDGKLSRPFKAYPKDPLSLAAASSILDQTSAEKYAVFRKRMLDQIHAANGGNPVINNPKMRRITGKNANEETNNNEPLFSTEKTETKIATSVNSNGNQKDEAYFERRKKNNAAAKKSRDRRRIKEDEIAIRAAFLERENIELKFELAAARKQLALYGVTAGISSS</sequence>
<evidence type="ECO:0000256" key="5">
    <source>
        <dbReference type="ARBA" id="ARBA00023242"/>
    </source>
</evidence>
<accession>A0A9J6CFV1</accession>
<dbReference type="GO" id="GO:0000978">
    <property type="term" value="F:RNA polymerase II cis-regulatory region sequence-specific DNA binding"/>
    <property type="evidence" value="ECO:0007669"/>
    <property type="project" value="TreeGrafter"/>
</dbReference>
<feature type="compositionally biased region" description="Basic and acidic residues" evidence="6">
    <location>
        <begin position="186"/>
        <end position="195"/>
    </location>
</feature>
<protein>
    <recommendedName>
        <fullName evidence="7">BZIP domain-containing protein</fullName>
    </recommendedName>
</protein>
<dbReference type="PROSITE" id="PS00036">
    <property type="entry name" value="BZIP_BASIC"/>
    <property type="match status" value="1"/>
</dbReference>
<name>A0A9J6CFV1_POLVA</name>
<feature type="domain" description="BZIP" evidence="7">
    <location>
        <begin position="346"/>
        <end position="399"/>
    </location>
</feature>
<dbReference type="SUPFAM" id="SSF57959">
    <property type="entry name" value="Leucine zipper domain"/>
    <property type="match status" value="1"/>
</dbReference>
<dbReference type="PANTHER" id="PTHR11988">
    <property type="entry name" value="THYROTROPH EMBRYONIC FACTOR RELATED"/>
    <property type="match status" value="1"/>
</dbReference>
<evidence type="ECO:0000256" key="6">
    <source>
        <dbReference type="SAM" id="MobiDB-lite"/>
    </source>
</evidence>
<dbReference type="AlphaFoldDB" id="A0A9J6CFV1"/>
<evidence type="ECO:0000259" key="7">
    <source>
        <dbReference type="PROSITE" id="PS50217"/>
    </source>
</evidence>
<dbReference type="Proteomes" id="UP001107558">
    <property type="component" value="Chromosome 1"/>
</dbReference>
<dbReference type="InterPro" id="IPR040223">
    <property type="entry name" value="PAR_bZIP"/>
</dbReference>
<feature type="region of interest" description="Disordered" evidence="6">
    <location>
        <begin position="49"/>
        <end position="88"/>
    </location>
</feature>
<keyword evidence="9" id="KW-1185">Reference proteome</keyword>
<dbReference type="InterPro" id="IPR004827">
    <property type="entry name" value="bZIP"/>
</dbReference>
<evidence type="ECO:0000256" key="2">
    <source>
        <dbReference type="ARBA" id="ARBA00023015"/>
    </source>
</evidence>
<comment type="subcellular location">
    <subcellularLocation>
        <location evidence="1">Nucleus</location>
    </subcellularLocation>
</comment>
<feature type="region of interest" description="Disordered" evidence="6">
    <location>
        <begin position="168"/>
        <end position="241"/>
    </location>
</feature>
<dbReference type="EMBL" id="JADBJN010000001">
    <property type="protein sequence ID" value="KAG5680680.1"/>
    <property type="molecule type" value="Genomic_DNA"/>
</dbReference>
<dbReference type="InterPro" id="IPR046347">
    <property type="entry name" value="bZIP_sf"/>
</dbReference>
<dbReference type="Gene3D" id="1.20.5.170">
    <property type="match status" value="1"/>
</dbReference>
<dbReference type="PANTHER" id="PTHR11988:SF42">
    <property type="entry name" value="PROTEIN GIANT"/>
    <property type="match status" value="1"/>
</dbReference>
<reference evidence="8" key="1">
    <citation type="submission" date="2021-03" db="EMBL/GenBank/DDBJ databases">
        <title>Chromosome level genome of the anhydrobiotic midge Polypedilum vanderplanki.</title>
        <authorList>
            <person name="Yoshida Y."/>
            <person name="Kikawada T."/>
            <person name="Gusev O."/>
        </authorList>
    </citation>
    <scope>NUCLEOTIDE SEQUENCE</scope>
    <source>
        <strain evidence="8">NIAS01</strain>
        <tissue evidence="8">Whole body or cell culture</tissue>
    </source>
</reference>